<dbReference type="SUPFAM" id="SSF57845">
    <property type="entry name" value="B-box zinc-binding domain"/>
    <property type="match status" value="1"/>
</dbReference>
<keyword evidence="2" id="KW-0863">Zinc-finger</keyword>
<comment type="caution">
    <text evidence="6">The sequence shown here is derived from an EMBL/GenBank/DDBJ whole genome shotgun (WGS) entry which is preliminary data.</text>
</comment>
<dbReference type="PANTHER" id="PTHR25462">
    <property type="entry name" value="BONUS, ISOFORM C-RELATED"/>
    <property type="match status" value="1"/>
</dbReference>
<accession>A0A1R2B5P1</accession>
<dbReference type="InterPro" id="IPR017907">
    <property type="entry name" value="Znf_RING_CS"/>
</dbReference>
<dbReference type="OrthoDB" id="414534at2759"/>
<organism evidence="6 7">
    <name type="scientific">Stentor coeruleus</name>
    <dbReference type="NCBI Taxonomy" id="5963"/>
    <lineage>
        <taxon>Eukaryota</taxon>
        <taxon>Sar</taxon>
        <taxon>Alveolata</taxon>
        <taxon>Ciliophora</taxon>
        <taxon>Postciliodesmatophora</taxon>
        <taxon>Heterotrichea</taxon>
        <taxon>Heterotrichida</taxon>
        <taxon>Stentoridae</taxon>
        <taxon>Stentor</taxon>
    </lineage>
</organism>
<dbReference type="AlphaFoldDB" id="A0A1R2B5P1"/>
<evidence type="ECO:0000256" key="3">
    <source>
        <dbReference type="ARBA" id="ARBA00022833"/>
    </source>
</evidence>
<dbReference type="EMBL" id="MPUH01000930">
    <property type="protein sequence ID" value="OMJ72101.1"/>
    <property type="molecule type" value="Genomic_DNA"/>
</dbReference>
<evidence type="ECO:0000313" key="6">
    <source>
        <dbReference type="EMBL" id="OMJ72101.1"/>
    </source>
</evidence>
<evidence type="ECO:0000256" key="4">
    <source>
        <dbReference type="SAM" id="Coils"/>
    </source>
</evidence>
<sequence>MDKLTSMICAKCGRQPSDMLILMCNHNLCLICAAKTMVSESAKNREVHKVICEICSLHTELDPNSVIELLKIYEEEYSESRYEREIQYQREESYSVSEFCREHPDEALGYFCFDCETECICAECVIHGEHKGHEVMQIKKAYPIIKDRIEDMNIYVNNKIDEIQLRGEKLESQKKEIIDQGNAAKQQVIVSFEDLRARMDKKEREIISQIERLVQQNLKEVENFTRIIIGKITALESIGEGIKRILSINLHNEVLDFYAENKEKMMTNIENEMSTLGNIDMNVNLRCAINTTSLTEHIESVKAVNIQISALRIIDDSGADEPKYSKKLGIRSS</sequence>
<name>A0A1R2B5P1_9CILI</name>
<dbReference type="SMART" id="SM00336">
    <property type="entry name" value="BBOX"/>
    <property type="match status" value="1"/>
</dbReference>
<dbReference type="PANTHER" id="PTHR25462:SF296">
    <property type="entry name" value="MEIOTIC P26, ISOFORM F"/>
    <property type="match status" value="1"/>
</dbReference>
<protein>
    <recommendedName>
        <fullName evidence="5">B box-type domain-containing protein</fullName>
    </recommendedName>
</protein>
<feature type="coiled-coil region" evidence="4">
    <location>
        <begin position="160"/>
        <end position="212"/>
    </location>
</feature>
<evidence type="ECO:0000256" key="2">
    <source>
        <dbReference type="ARBA" id="ARBA00022771"/>
    </source>
</evidence>
<dbReference type="Proteomes" id="UP000187209">
    <property type="component" value="Unassembled WGS sequence"/>
</dbReference>
<dbReference type="CDD" id="cd19756">
    <property type="entry name" value="Bbox2"/>
    <property type="match status" value="1"/>
</dbReference>
<evidence type="ECO:0000313" key="7">
    <source>
        <dbReference type="Proteomes" id="UP000187209"/>
    </source>
</evidence>
<dbReference type="InterPro" id="IPR000315">
    <property type="entry name" value="Znf_B-box"/>
</dbReference>
<dbReference type="Gene3D" id="3.30.160.60">
    <property type="entry name" value="Classic Zinc Finger"/>
    <property type="match status" value="1"/>
</dbReference>
<keyword evidence="7" id="KW-1185">Reference proteome</keyword>
<proteinExistence type="predicted"/>
<keyword evidence="4" id="KW-0175">Coiled coil</keyword>
<dbReference type="Pfam" id="PF00643">
    <property type="entry name" value="zf-B_box"/>
    <property type="match status" value="1"/>
</dbReference>
<evidence type="ECO:0000256" key="1">
    <source>
        <dbReference type="ARBA" id="ARBA00022723"/>
    </source>
</evidence>
<keyword evidence="3" id="KW-0862">Zinc</keyword>
<evidence type="ECO:0000259" key="5">
    <source>
        <dbReference type="SMART" id="SM00336"/>
    </source>
</evidence>
<gene>
    <name evidence="6" type="ORF">SteCoe_29528</name>
</gene>
<keyword evidence="1" id="KW-0479">Metal-binding</keyword>
<reference evidence="6 7" key="1">
    <citation type="submission" date="2016-11" db="EMBL/GenBank/DDBJ databases">
        <title>The macronuclear genome of Stentor coeruleus: a giant cell with tiny introns.</title>
        <authorList>
            <person name="Slabodnick M."/>
            <person name="Ruby J.G."/>
            <person name="Reiff S.B."/>
            <person name="Swart E.C."/>
            <person name="Gosai S."/>
            <person name="Prabakaran S."/>
            <person name="Witkowska E."/>
            <person name="Larue G.E."/>
            <person name="Fisher S."/>
            <person name="Freeman R.M."/>
            <person name="Gunawardena J."/>
            <person name="Chu W."/>
            <person name="Stover N.A."/>
            <person name="Gregory B.D."/>
            <person name="Nowacki M."/>
            <person name="Derisi J."/>
            <person name="Roy S.W."/>
            <person name="Marshall W.F."/>
            <person name="Sood P."/>
        </authorList>
    </citation>
    <scope>NUCLEOTIDE SEQUENCE [LARGE SCALE GENOMIC DNA]</scope>
    <source>
        <strain evidence="6">WM001</strain>
    </source>
</reference>
<dbReference type="GO" id="GO:0008270">
    <property type="term" value="F:zinc ion binding"/>
    <property type="evidence" value="ECO:0007669"/>
    <property type="project" value="UniProtKB-KW"/>
</dbReference>
<dbReference type="PROSITE" id="PS00518">
    <property type="entry name" value="ZF_RING_1"/>
    <property type="match status" value="1"/>
</dbReference>
<feature type="domain" description="B box-type" evidence="5">
    <location>
        <begin position="95"/>
        <end position="138"/>
    </location>
</feature>
<dbReference type="InterPro" id="IPR047153">
    <property type="entry name" value="TRIM45/56/19-like"/>
</dbReference>